<name>A0A1X7TYF9_AMPQE</name>
<keyword evidence="5" id="KW-0539">Nucleus</keyword>
<dbReference type="GO" id="GO:0005634">
    <property type="term" value="C:nucleus"/>
    <property type="evidence" value="ECO:0007669"/>
    <property type="project" value="UniProtKB-SubCell"/>
</dbReference>
<feature type="compositionally biased region" description="Acidic residues" evidence="6">
    <location>
        <begin position="15"/>
        <end position="24"/>
    </location>
</feature>
<feature type="compositionally biased region" description="Basic residues" evidence="6">
    <location>
        <begin position="52"/>
        <end position="69"/>
    </location>
</feature>
<feature type="compositionally biased region" description="Polar residues" evidence="6">
    <location>
        <begin position="26"/>
        <end position="35"/>
    </location>
</feature>
<dbReference type="InterPro" id="IPR052035">
    <property type="entry name" value="ZnF_BED_domain_contain"/>
</dbReference>
<keyword evidence="2" id="KW-0479">Metal-binding</keyword>
<dbReference type="InterPro" id="IPR012337">
    <property type="entry name" value="RNaseH-like_sf"/>
</dbReference>
<keyword evidence="4" id="KW-0862">Zinc</keyword>
<evidence type="ECO:0000313" key="8">
    <source>
        <dbReference type="EnsemblMetazoa" id="Aqu2.1.20452_001"/>
    </source>
</evidence>
<proteinExistence type="predicted"/>
<keyword evidence="3" id="KW-0863">Zinc-finger</keyword>
<dbReference type="GO" id="GO:0046983">
    <property type="term" value="F:protein dimerization activity"/>
    <property type="evidence" value="ECO:0007669"/>
    <property type="project" value="InterPro"/>
</dbReference>
<dbReference type="OMA" id="KSIMAIF"/>
<organism evidence="8">
    <name type="scientific">Amphimedon queenslandica</name>
    <name type="common">Sponge</name>
    <dbReference type="NCBI Taxonomy" id="400682"/>
    <lineage>
        <taxon>Eukaryota</taxon>
        <taxon>Metazoa</taxon>
        <taxon>Porifera</taxon>
        <taxon>Demospongiae</taxon>
        <taxon>Heteroscleromorpha</taxon>
        <taxon>Haplosclerida</taxon>
        <taxon>Niphatidae</taxon>
        <taxon>Amphimedon</taxon>
    </lineage>
</organism>
<evidence type="ECO:0000256" key="5">
    <source>
        <dbReference type="ARBA" id="ARBA00023242"/>
    </source>
</evidence>
<dbReference type="InParanoid" id="A0A1X7TYF9"/>
<evidence type="ECO:0000256" key="3">
    <source>
        <dbReference type="ARBA" id="ARBA00022771"/>
    </source>
</evidence>
<sequence length="652" mass="73806">MEDGEGEVIISESSSDNESDEDSCSTEPAISSSPVASLLDRLKRPHLSDLARKRKRKVNQPRAPRKSTTARRSSSSSEPKSIKPADRVREYGNEPFKVSNAKLFCEGCREELNLKSTIINNHIRSKKHEQGKERLRKKRACEADIAEALSKSNEEEHLRGESLPEGTQVFRVKVAKCFLSAGVPLSKIECFRELLEETGYRLTDRRHMLDYVPFIQEQEISQVKKEIEGANVAVIFDGSTHVSEALAVVVRFVDHSWNIRQRLVRLQLLAKSLRGEEIAREIISVLSVSYSVKPHQLLAAMRDRAASNNVAMQTINIIYPYVIDIGCISHFLDRVGEYFKTVNLSEFMHLWISLFSHSIKAKLAWKMQTGKSMATYSTTRWWSKWEVMRQVMIYFGDIEPFLQNNDFAPAIRSKLLAFMSDSNKKALLQVELAATIDWGEPFVKACYALEGDGLLVLSCYERINVIISTIEVNHTPSLSATVSQICSAATDGAAAQLQLMQYAKSCVQGGIDYFHNHLATTFKSIMAIFKAARYFSPQMICSLKPHASDLNQLACISFINSQAIEELKSELPKYMARAKDIDKEVCPLNWWKQNQDDLPVWSREAKKVFLLQPSSASVERVFSLLKSSFGDKQETALQDYIEASLMLQYNTR</sequence>
<evidence type="ECO:0000256" key="2">
    <source>
        <dbReference type="ARBA" id="ARBA00022723"/>
    </source>
</evidence>
<evidence type="ECO:0000256" key="6">
    <source>
        <dbReference type="SAM" id="MobiDB-lite"/>
    </source>
</evidence>
<feature type="compositionally biased region" description="Basic and acidic residues" evidence="6">
    <location>
        <begin position="40"/>
        <end position="51"/>
    </location>
</feature>
<dbReference type="GO" id="GO:0008270">
    <property type="term" value="F:zinc ion binding"/>
    <property type="evidence" value="ECO:0007669"/>
    <property type="project" value="UniProtKB-KW"/>
</dbReference>
<evidence type="ECO:0000259" key="7">
    <source>
        <dbReference type="Pfam" id="PF05699"/>
    </source>
</evidence>
<feature type="region of interest" description="Disordered" evidence="6">
    <location>
        <begin position="1"/>
        <end position="87"/>
    </location>
</feature>
<dbReference type="InterPro" id="IPR008906">
    <property type="entry name" value="HATC_C_dom"/>
</dbReference>
<protein>
    <recommendedName>
        <fullName evidence="7">HAT C-terminal dimerisation domain-containing protein</fullName>
    </recommendedName>
</protein>
<dbReference type="STRING" id="400682.A0A1X7TYF9"/>
<dbReference type="Pfam" id="PF05699">
    <property type="entry name" value="Dimer_Tnp_hAT"/>
    <property type="match status" value="1"/>
</dbReference>
<dbReference type="PANTHER" id="PTHR46481:SF10">
    <property type="entry name" value="ZINC FINGER BED DOMAIN-CONTAINING PROTEIN 39"/>
    <property type="match status" value="1"/>
</dbReference>
<feature type="domain" description="HAT C-terminal dimerisation" evidence="7">
    <location>
        <begin position="570"/>
        <end position="648"/>
    </location>
</feature>
<feature type="compositionally biased region" description="Low complexity" evidence="6">
    <location>
        <begin position="70"/>
        <end position="79"/>
    </location>
</feature>
<evidence type="ECO:0000256" key="4">
    <source>
        <dbReference type="ARBA" id="ARBA00022833"/>
    </source>
</evidence>
<dbReference type="EnsemblMetazoa" id="Aqu2.1.20452_001">
    <property type="protein sequence ID" value="Aqu2.1.20452_001"/>
    <property type="gene ID" value="Aqu2.1.20452"/>
</dbReference>
<dbReference type="AlphaFoldDB" id="A0A1X7TYF9"/>
<reference evidence="8" key="1">
    <citation type="submission" date="2017-05" db="UniProtKB">
        <authorList>
            <consortium name="EnsemblMetazoa"/>
        </authorList>
    </citation>
    <scope>IDENTIFICATION</scope>
</reference>
<dbReference type="PANTHER" id="PTHR46481">
    <property type="entry name" value="ZINC FINGER BED DOMAIN-CONTAINING PROTEIN 4"/>
    <property type="match status" value="1"/>
</dbReference>
<evidence type="ECO:0000256" key="1">
    <source>
        <dbReference type="ARBA" id="ARBA00004123"/>
    </source>
</evidence>
<accession>A0A1X7TYF9</accession>
<dbReference type="SUPFAM" id="SSF53098">
    <property type="entry name" value="Ribonuclease H-like"/>
    <property type="match status" value="1"/>
</dbReference>
<comment type="subcellular location">
    <subcellularLocation>
        <location evidence="1">Nucleus</location>
    </subcellularLocation>
</comment>